<dbReference type="InterPro" id="IPR040495">
    <property type="entry name" value="HU-CCDC81_bac_1"/>
</dbReference>
<evidence type="ECO:0000256" key="1">
    <source>
        <dbReference type="SAM" id="Phobius"/>
    </source>
</evidence>
<evidence type="ECO:0000259" key="2">
    <source>
        <dbReference type="PROSITE" id="PS51724"/>
    </source>
</evidence>
<evidence type="ECO:0000313" key="3">
    <source>
        <dbReference type="EMBL" id="MBE9663588.1"/>
    </source>
</evidence>
<dbReference type="SUPFAM" id="SSF110997">
    <property type="entry name" value="Sporulation related repeat"/>
    <property type="match status" value="1"/>
</dbReference>
<dbReference type="RefSeq" id="WP_194112828.1">
    <property type="nucleotide sequence ID" value="NZ_JADFFL010000007.1"/>
</dbReference>
<sequence length="438" mass="47713">MDIAYYISDLLGQQGELTVPNLGYFVQIRMPAYYDSEQKKFFPPHYSVQFDPQIIDDDDTLAGHITAVKRISISSAKYFIEKYINNLKDQAFIEEVPFANMGTFTSDGVRLNFNTQTKTDDPAFFAYQSVEAVKIGEVPIRKTAPVTVTLTPPPPQDTTETYVAAEQVAPPPVPVAATVITPVALEEEKFDAATTPFFGASMVSNRVNPGEQVAEEEAEPRRVGIWLIVGIAFTLLIIGLGVLYKFKPELFGKAYLPSTPTKTETKAAAPVLKDTTPVASAVQTTVNQDSLAKADSAKKAAEKPVAKPVTINKDTAKISNLTFTPDKNKPSAPVTVSSIAPGINNPMPAIVPKGADVITAGAFNRKKPAQARVTELKRKGFEQARLMTETIAPGGNYKVILGVYATKEFARQAYKEFLATGKLKKEDISVEQNKKSLD</sequence>
<reference evidence="3" key="1">
    <citation type="submission" date="2020-10" db="EMBL/GenBank/DDBJ databases">
        <title>Mucilaginibacter mali sp. nov., isolated from rhizosphere soil of apple orchard.</title>
        <authorList>
            <person name="Lee J.-S."/>
            <person name="Kim H.S."/>
            <person name="Kim J.-S."/>
        </authorList>
    </citation>
    <scope>NUCLEOTIDE SEQUENCE</scope>
    <source>
        <strain evidence="3">KCTC 22746</strain>
    </source>
</reference>
<keyword evidence="1" id="KW-0472">Membrane</keyword>
<dbReference type="Pfam" id="PF05036">
    <property type="entry name" value="SPOR"/>
    <property type="match status" value="1"/>
</dbReference>
<dbReference type="EMBL" id="JADFFL010000007">
    <property type="protein sequence ID" value="MBE9663588.1"/>
    <property type="molecule type" value="Genomic_DNA"/>
</dbReference>
<name>A0A929PX83_9SPHI</name>
<dbReference type="InterPro" id="IPR036680">
    <property type="entry name" value="SPOR-like_sf"/>
</dbReference>
<keyword evidence="4" id="KW-1185">Reference proteome</keyword>
<proteinExistence type="predicted"/>
<dbReference type="AlphaFoldDB" id="A0A929PX83"/>
<feature type="transmembrane region" description="Helical" evidence="1">
    <location>
        <begin position="223"/>
        <end position="244"/>
    </location>
</feature>
<evidence type="ECO:0000313" key="4">
    <source>
        <dbReference type="Proteomes" id="UP000622475"/>
    </source>
</evidence>
<dbReference type="PROSITE" id="PS51724">
    <property type="entry name" value="SPOR"/>
    <property type="match status" value="1"/>
</dbReference>
<dbReference type="InterPro" id="IPR007730">
    <property type="entry name" value="SPOR-like_dom"/>
</dbReference>
<dbReference type="GO" id="GO:0042834">
    <property type="term" value="F:peptidoglycan binding"/>
    <property type="evidence" value="ECO:0007669"/>
    <property type="project" value="InterPro"/>
</dbReference>
<dbReference type="Pfam" id="PF18174">
    <property type="entry name" value="HU-CCDC81_bac_1"/>
    <property type="match status" value="1"/>
</dbReference>
<feature type="domain" description="SPOR" evidence="2">
    <location>
        <begin position="350"/>
        <end position="430"/>
    </location>
</feature>
<gene>
    <name evidence="3" type="ORF">IRJ16_16995</name>
</gene>
<keyword evidence="1" id="KW-1133">Transmembrane helix</keyword>
<protein>
    <submittedName>
        <fullName evidence="3">SPOR domain-containing protein</fullName>
    </submittedName>
</protein>
<keyword evidence="1" id="KW-0812">Transmembrane</keyword>
<accession>A0A929PX83</accession>
<dbReference type="Proteomes" id="UP000622475">
    <property type="component" value="Unassembled WGS sequence"/>
</dbReference>
<comment type="caution">
    <text evidence="3">The sequence shown here is derived from an EMBL/GenBank/DDBJ whole genome shotgun (WGS) entry which is preliminary data.</text>
</comment>
<dbReference type="Gene3D" id="3.30.70.1070">
    <property type="entry name" value="Sporulation related repeat"/>
    <property type="match status" value="1"/>
</dbReference>
<organism evidence="3 4">
    <name type="scientific">Mucilaginibacter myungsuensis</name>
    <dbReference type="NCBI Taxonomy" id="649104"/>
    <lineage>
        <taxon>Bacteria</taxon>
        <taxon>Pseudomonadati</taxon>
        <taxon>Bacteroidota</taxon>
        <taxon>Sphingobacteriia</taxon>
        <taxon>Sphingobacteriales</taxon>
        <taxon>Sphingobacteriaceae</taxon>
        <taxon>Mucilaginibacter</taxon>
    </lineage>
</organism>